<accession>L1IJX5</accession>
<evidence type="ECO:0000313" key="3">
    <source>
        <dbReference type="EnsemblProtists" id="EKX36402"/>
    </source>
</evidence>
<evidence type="ECO:0000313" key="4">
    <source>
        <dbReference type="Proteomes" id="UP000011087"/>
    </source>
</evidence>
<dbReference type="EMBL" id="JH993074">
    <property type="protein sequence ID" value="EKX36402.1"/>
    <property type="molecule type" value="Genomic_DNA"/>
</dbReference>
<evidence type="ECO:0000256" key="1">
    <source>
        <dbReference type="SAM" id="Phobius"/>
    </source>
</evidence>
<keyword evidence="1" id="KW-0812">Transmembrane</keyword>
<protein>
    <submittedName>
        <fullName evidence="2 3">Uncharacterized protein</fullName>
    </submittedName>
</protein>
<dbReference type="HOGENOM" id="CLU_1345411_0_0_1"/>
<sequence length="204" mass="22228">MHRGEATAHGGASSASYILLLGFMMLLDVSAAFTASHPPHLLALKDVRPRTGRGRSITATSGSLKGSRANAANIFRNAGKGEGTSYELFRSPSPLKPAVEVYMEKDCPVSNQIKAMLCFVLADVRHDLVEIDINEALPNINGIHERVAYARENGTPQLYIFDGVVHTLVGNDVDLNEELNNGKFMTRLKLAHIPQIDTFDELEG</sequence>
<dbReference type="Proteomes" id="UP000011087">
    <property type="component" value="Unassembled WGS sequence"/>
</dbReference>
<proteinExistence type="predicted"/>
<dbReference type="AlphaFoldDB" id="L1IJX5"/>
<reference evidence="3" key="3">
    <citation type="submission" date="2016-03" db="UniProtKB">
        <authorList>
            <consortium name="EnsemblProtists"/>
        </authorList>
    </citation>
    <scope>IDENTIFICATION</scope>
</reference>
<dbReference type="GeneID" id="17293182"/>
<organism evidence="2">
    <name type="scientific">Guillardia theta (strain CCMP2712)</name>
    <name type="common">Cryptophyte</name>
    <dbReference type="NCBI Taxonomy" id="905079"/>
    <lineage>
        <taxon>Eukaryota</taxon>
        <taxon>Cryptophyceae</taxon>
        <taxon>Pyrenomonadales</taxon>
        <taxon>Geminigeraceae</taxon>
        <taxon>Guillardia</taxon>
    </lineage>
</organism>
<reference evidence="2 4" key="1">
    <citation type="journal article" date="2012" name="Nature">
        <title>Algal genomes reveal evolutionary mosaicism and the fate of nucleomorphs.</title>
        <authorList>
            <consortium name="DOE Joint Genome Institute"/>
            <person name="Curtis B.A."/>
            <person name="Tanifuji G."/>
            <person name="Burki F."/>
            <person name="Gruber A."/>
            <person name="Irimia M."/>
            <person name="Maruyama S."/>
            <person name="Arias M.C."/>
            <person name="Ball S.G."/>
            <person name="Gile G.H."/>
            <person name="Hirakawa Y."/>
            <person name="Hopkins J.F."/>
            <person name="Kuo A."/>
            <person name="Rensing S.A."/>
            <person name="Schmutz J."/>
            <person name="Symeonidi A."/>
            <person name="Elias M."/>
            <person name="Eveleigh R.J."/>
            <person name="Herman E.K."/>
            <person name="Klute M.J."/>
            <person name="Nakayama T."/>
            <person name="Obornik M."/>
            <person name="Reyes-Prieto A."/>
            <person name="Armbrust E.V."/>
            <person name="Aves S.J."/>
            <person name="Beiko R.G."/>
            <person name="Coutinho P."/>
            <person name="Dacks J.B."/>
            <person name="Durnford D.G."/>
            <person name="Fast N.M."/>
            <person name="Green B.R."/>
            <person name="Grisdale C.J."/>
            <person name="Hempel F."/>
            <person name="Henrissat B."/>
            <person name="Hoppner M.P."/>
            <person name="Ishida K."/>
            <person name="Kim E."/>
            <person name="Koreny L."/>
            <person name="Kroth P.G."/>
            <person name="Liu Y."/>
            <person name="Malik S.B."/>
            <person name="Maier U.G."/>
            <person name="McRose D."/>
            <person name="Mock T."/>
            <person name="Neilson J.A."/>
            <person name="Onodera N.T."/>
            <person name="Poole A.M."/>
            <person name="Pritham E.J."/>
            <person name="Richards T.A."/>
            <person name="Rocap G."/>
            <person name="Roy S.W."/>
            <person name="Sarai C."/>
            <person name="Schaack S."/>
            <person name="Shirato S."/>
            <person name="Slamovits C.H."/>
            <person name="Spencer D.F."/>
            <person name="Suzuki S."/>
            <person name="Worden A.Z."/>
            <person name="Zauner S."/>
            <person name="Barry K."/>
            <person name="Bell C."/>
            <person name="Bharti A.K."/>
            <person name="Crow J.A."/>
            <person name="Grimwood J."/>
            <person name="Kramer R."/>
            <person name="Lindquist E."/>
            <person name="Lucas S."/>
            <person name="Salamov A."/>
            <person name="McFadden G.I."/>
            <person name="Lane C.E."/>
            <person name="Keeling P.J."/>
            <person name="Gray M.W."/>
            <person name="Grigoriev I.V."/>
            <person name="Archibald J.M."/>
        </authorList>
    </citation>
    <scope>NUCLEOTIDE SEQUENCE</scope>
    <source>
        <strain evidence="2 4">CCMP2712</strain>
    </source>
</reference>
<reference evidence="4" key="2">
    <citation type="submission" date="2012-11" db="EMBL/GenBank/DDBJ databases">
        <authorList>
            <person name="Kuo A."/>
            <person name="Curtis B.A."/>
            <person name="Tanifuji G."/>
            <person name="Burki F."/>
            <person name="Gruber A."/>
            <person name="Irimia M."/>
            <person name="Maruyama S."/>
            <person name="Arias M.C."/>
            <person name="Ball S.G."/>
            <person name="Gile G.H."/>
            <person name="Hirakawa Y."/>
            <person name="Hopkins J.F."/>
            <person name="Rensing S.A."/>
            <person name="Schmutz J."/>
            <person name="Symeonidi A."/>
            <person name="Elias M."/>
            <person name="Eveleigh R.J."/>
            <person name="Herman E.K."/>
            <person name="Klute M.J."/>
            <person name="Nakayama T."/>
            <person name="Obornik M."/>
            <person name="Reyes-Prieto A."/>
            <person name="Armbrust E.V."/>
            <person name="Aves S.J."/>
            <person name="Beiko R.G."/>
            <person name="Coutinho P."/>
            <person name="Dacks J.B."/>
            <person name="Durnford D.G."/>
            <person name="Fast N.M."/>
            <person name="Green B.R."/>
            <person name="Grisdale C."/>
            <person name="Hempe F."/>
            <person name="Henrissat B."/>
            <person name="Hoppner M.P."/>
            <person name="Ishida K.-I."/>
            <person name="Kim E."/>
            <person name="Koreny L."/>
            <person name="Kroth P.G."/>
            <person name="Liu Y."/>
            <person name="Malik S.-B."/>
            <person name="Maier U.G."/>
            <person name="McRose D."/>
            <person name="Mock T."/>
            <person name="Neilson J.A."/>
            <person name="Onodera N.T."/>
            <person name="Poole A.M."/>
            <person name="Pritham E.J."/>
            <person name="Richards T.A."/>
            <person name="Rocap G."/>
            <person name="Roy S.W."/>
            <person name="Sarai C."/>
            <person name="Schaack S."/>
            <person name="Shirato S."/>
            <person name="Slamovits C.H."/>
            <person name="Spencer D.F."/>
            <person name="Suzuki S."/>
            <person name="Worden A.Z."/>
            <person name="Zauner S."/>
            <person name="Barry K."/>
            <person name="Bell C."/>
            <person name="Bharti A.K."/>
            <person name="Crow J.A."/>
            <person name="Grimwood J."/>
            <person name="Kramer R."/>
            <person name="Lindquist E."/>
            <person name="Lucas S."/>
            <person name="Salamov A."/>
            <person name="McFadden G.I."/>
            <person name="Lane C.E."/>
            <person name="Keeling P.J."/>
            <person name="Gray M.W."/>
            <person name="Grigoriev I.V."/>
            <person name="Archibald J.M."/>
        </authorList>
    </citation>
    <scope>NUCLEOTIDE SEQUENCE</scope>
    <source>
        <strain evidence="4">CCMP2712</strain>
    </source>
</reference>
<dbReference type="RefSeq" id="XP_005823382.1">
    <property type="nucleotide sequence ID" value="XM_005823325.1"/>
</dbReference>
<keyword evidence="1" id="KW-1133">Transmembrane helix</keyword>
<keyword evidence="4" id="KW-1185">Reference proteome</keyword>
<dbReference type="KEGG" id="gtt:GUITHDRAFT_155240"/>
<dbReference type="PaxDb" id="55529-EKX36402"/>
<name>L1IJX5_GUITC</name>
<dbReference type="EnsemblProtists" id="EKX36402">
    <property type="protein sequence ID" value="EKX36402"/>
    <property type="gene ID" value="GUITHDRAFT_155240"/>
</dbReference>
<gene>
    <name evidence="2" type="ORF">GUITHDRAFT_155240</name>
</gene>
<evidence type="ECO:0000313" key="2">
    <source>
        <dbReference type="EMBL" id="EKX36402.1"/>
    </source>
</evidence>
<keyword evidence="1" id="KW-0472">Membrane</keyword>
<dbReference type="PROSITE" id="PS51354">
    <property type="entry name" value="GLUTAREDOXIN_2"/>
    <property type="match status" value="1"/>
</dbReference>
<feature type="transmembrane region" description="Helical" evidence="1">
    <location>
        <begin position="15"/>
        <end position="35"/>
    </location>
</feature>